<dbReference type="Proteomes" id="UP000635606">
    <property type="component" value="Unassembled WGS sequence"/>
</dbReference>
<reference evidence="3" key="1">
    <citation type="submission" date="2021-01" db="EMBL/GenBank/DDBJ databases">
        <title>Whole genome shotgun sequence of Virgisporangium ochraceum NBRC 16418.</title>
        <authorList>
            <person name="Komaki H."/>
            <person name="Tamura T."/>
        </authorList>
    </citation>
    <scope>NUCLEOTIDE SEQUENCE</scope>
    <source>
        <strain evidence="3">NBRC 16418</strain>
    </source>
</reference>
<evidence type="ECO:0000256" key="1">
    <source>
        <dbReference type="SAM" id="MobiDB-lite"/>
    </source>
</evidence>
<dbReference type="Gene3D" id="3.90.920.10">
    <property type="entry name" value="DNA primase, PRIM domain"/>
    <property type="match status" value="1"/>
</dbReference>
<gene>
    <name evidence="3" type="ORF">Voc01_047010</name>
</gene>
<dbReference type="PANTHER" id="PTHR42705">
    <property type="entry name" value="BIFUNCTIONAL NON-HOMOLOGOUS END JOINING PROTEIN LIGD"/>
    <property type="match status" value="1"/>
</dbReference>
<dbReference type="RefSeq" id="WP_203929695.1">
    <property type="nucleotide sequence ID" value="NZ_BOPH01000068.1"/>
</dbReference>
<feature type="region of interest" description="Disordered" evidence="1">
    <location>
        <begin position="306"/>
        <end position="328"/>
    </location>
</feature>
<dbReference type="EMBL" id="BOPH01000068">
    <property type="protein sequence ID" value="GIJ69784.1"/>
    <property type="molecule type" value="Genomic_DNA"/>
</dbReference>
<organism evidence="3 4">
    <name type="scientific">Virgisporangium ochraceum</name>
    <dbReference type="NCBI Taxonomy" id="65505"/>
    <lineage>
        <taxon>Bacteria</taxon>
        <taxon>Bacillati</taxon>
        <taxon>Actinomycetota</taxon>
        <taxon>Actinomycetes</taxon>
        <taxon>Micromonosporales</taxon>
        <taxon>Micromonosporaceae</taxon>
        <taxon>Virgisporangium</taxon>
    </lineage>
</organism>
<proteinExistence type="predicted"/>
<name>A0A8J3ZSQ4_9ACTN</name>
<evidence type="ECO:0000313" key="3">
    <source>
        <dbReference type="EMBL" id="GIJ69784.1"/>
    </source>
</evidence>
<dbReference type="InterPro" id="IPR014145">
    <property type="entry name" value="LigD_pol_dom"/>
</dbReference>
<feature type="domain" description="DNA ligase D polymerase" evidence="2">
    <location>
        <begin position="32"/>
        <end position="283"/>
    </location>
</feature>
<evidence type="ECO:0000313" key="4">
    <source>
        <dbReference type="Proteomes" id="UP000635606"/>
    </source>
</evidence>
<sequence length="422" mass="46776">MAKAKSEVLEVDGIDVTVTNPDKVYFPATGHTKLDLVRYYLSVAGGALTAVGDRPMALKRYVNGIDKEAFFQKRAPDKRPEWVETVELKYPSGRSAHEIVVRNAAQLAWVVNLGCVDLHPHPVRSGDVHHPDELRVDLDPVPGVPWAMVRDVALVAREVLAEHGLTGWPKTTGSRGFHIFCRIAPAWTFREVHRAAAALAREIALRAPDIATARWWKEERHGVFVDYNQNAKDRTTAAGYSVRPTPDARVSATLSWDEVPDCDPAAFTIDTMPARYAERGDPWSGIDDAAGTLDSLLDLADRQKDLDPAQGGEVAPAAPGKSYGASGRRRTSAALIEISRARTREEALEGLERWKVRHPGIVERLEPSEVLVDAMRGRSTAWYRVRLNVTNIPTDERPAQEELEVDYDPFEGWTPPPEQPAP</sequence>
<feature type="region of interest" description="Disordered" evidence="1">
    <location>
        <begin position="395"/>
        <end position="422"/>
    </location>
</feature>
<comment type="caution">
    <text evidence="3">The sequence shown here is derived from an EMBL/GenBank/DDBJ whole genome shotgun (WGS) entry which is preliminary data.</text>
</comment>
<dbReference type="Pfam" id="PF21686">
    <property type="entry name" value="LigD_Prim-Pol"/>
    <property type="match status" value="1"/>
</dbReference>
<dbReference type="PANTHER" id="PTHR42705:SF3">
    <property type="entry name" value="ATP-DEPENDENT DNA LIGASE"/>
    <property type="match status" value="1"/>
</dbReference>
<dbReference type="InterPro" id="IPR052171">
    <property type="entry name" value="NHEJ_LigD"/>
</dbReference>
<protein>
    <submittedName>
        <fullName evidence="3">DNA polymerase domain-containing protein</fullName>
    </submittedName>
</protein>
<evidence type="ECO:0000259" key="2">
    <source>
        <dbReference type="Pfam" id="PF21686"/>
    </source>
</evidence>
<accession>A0A8J3ZSQ4</accession>
<keyword evidence="4" id="KW-1185">Reference proteome</keyword>
<dbReference type="AlphaFoldDB" id="A0A8J3ZSQ4"/>